<dbReference type="OrthoDB" id="6638191at2"/>
<dbReference type="Proteomes" id="UP000337909">
    <property type="component" value="Unassembled WGS sequence"/>
</dbReference>
<evidence type="ECO:0000313" key="1">
    <source>
        <dbReference type="EMBL" id="VVO34389.1"/>
    </source>
</evidence>
<accession>A0A5E7F5F0</accession>
<name>A0A5E7F5F0_PSEFL</name>
<protein>
    <submittedName>
        <fullName evidence="1">Uncharacterized protein</fullName>
    </submittedName>
</protein>
<reference evidence="1 2" key="1">
    <citation type="submission" date="2019-09" db="EMBL/GenBank/DDBJ databases">
        <authorList>
            <person name="Chandra G."/>
            <person name="Truman W A."/>
        </authorList>
    </citation>
    <scope>NUCLEOTIDE SEQUENCE [LARGE SCALE GENOMIC DNA]</scope>
    <source>
        <strain evidence="1">PS691</strain>
    </source>
</reference>
<proteinExistence type="predicted"/>
<dbReference type="EMBL" id="CABVHQ010000081">
    <property type="protein sequence ID" value="VVO34389.1"/>
    <property type="molecule type" value="Genomic_DNA"/>
</dbReference>
<gene>
    <name evidence="1" type="ORF">PS691_05201</name>
</gene>
<sequence length="69" mass="7772">MKLLESVTRQGHTATKIYSTPQEFKDWCMANGTALNGQSRSEFASFKAELETTGHMNLFHAIHRANQSD</sequence>
<organism evidence="1 2">
    <name type="scientific">Pseudomonas fluorescens</name>
    <dbReference type="NCBI Taxonomy" id="294"/>
    <lineage>
        <taxon>Bacteria</taxon>
        <taxon>Pseudomonadati</taxon>
        <taxon>Pseudomonadota</taxon>
        <taxon>Gammaproteobacteria</taxon>
        <taxon>Pseudomonadales</taxon>
        <taxon>Pseudomonadaceae</taxon>
        <taxon>Pseudomonas</taxon>
    </lineage>
</organism>
<dbReference type="AlphaFoldDB" id="A0A5E7F5F0"/>
<dbReference type="RefSeq" id="WP_150645008.1">
    <property type="nucleotide sequence ID" value="NZ_CABVHQ010000081.1"/>
</dbReference>
<evidence type="ECO:0000313" key="2">
    <source>
        <dbReference type="Proteomes" id="UP000337909"/>
    </source>
</evidence>